<dbReference type="Pfam" id="PF09095">
    <property type="entry name" value="AmyA-gluTrfs_C"/>
    <property type="match status" value="1"/>
</dbReference>
<dbReference type="SUPFAM" id="SSF88713">
    <property type="entry name" value="Glycoside hydrolase/deacetylase"/>
    <property type="match status" value="1"/>
</dbReference>
<name>A0A517S8X9_9PLAN</name>
<dbReference type="Gene3D" id="3.20.110.20">
    <property type="match status" value="1"/>
</dbReference>
<dbReference type="SUPFAM" id="SSF88688">
    <property type="entry name" value="Families 57/38 glycoside transferase middle domain"/>
    <property type="match status" value="1"/>
</dbReference>
<dbReference type="Pfam" id="PF09094">
    <property type="entry name" value="AmyA-A_glucT_m"/>
    <property type="match status" value="1"/>
</dbReference>
<dbReference type="Pfam" id="PF03065">
    <property type="entry name" value="Glyco_hydro_57"/>
    <property type="match status" value="1"/>
</dbReference>
<dbReference type="SUPFAM" id="SSF74650">
    <property type="entry name" value="Galactose mutarotase-like"/>
    <property type="match status" value="1"/>
</dbReference>
<keyword evidence="6" id="KW-0378">Hydrolase</keyword>
<dbReference type="PANTHER" id="PTHR41695:SF1">
    <property type="entry name" value="1,4-ALPHA-GLUCAN BRANCHING ENZYME TK1436"/>
    <property type="match status" value="1"/>
</dbReference>
<keyword evidence="2" id="KW-0119">Carbohydrate metabolism</keyword>
<evidence type="ECO:0000313" key="7">
    <source>
        <dbReference type="Proteomes" id="UP000315700"/>
    </source>
</evidence>
<dbReference type="GO" id="GO:0003844">
    <property type="term" value="F:1,4-alpha-glucan branching enzyme activity"/>
    <property type="evidence" value="ECO:0007669"/>
    <property type="project" value="InterPro"/>
</dbReference>
<protein>
    <submittedName>
        <fullName evidence="6">Alpha-amylase 1</fullName>
        <ecNumber evidence="6">3.2.1.1</ecNumber>
    </submittedName>
</protein>
<dbReference type="EMBL" id="CP036271">
    <property type="protein sequence ID" value="QDT52580.1"/>
    <property type="molecule type" value="Genomic_DNA"/>
</dbReference>
<keyword evidence="7" id="KW-1185">Reference proteome</keyword>
<dbReference type="GO" id="GO:0004556">
    <property type="term" value="F:alpha-amylase activity"/>
    <property type="evidence" value="ECO:0007669"/>
    <property type="project" value="UniProtKB-EC"/>
</dbReference>
<dbReference type="GO" id="GO:0030979">
    <property type="term" value="P:alpha-glucan biosynthetic process"/>
    <property type="evidence" value="ECO:0007669"/>
    <property type="project" value="InterPro"/>
</dbReference>
<gene>
    <name evidence="6" type="primary">amyA_2</name>
    <name evidence="6" type="ORF">Pan44_05920</name>
</gene>
<dbReference type="KEGG" id="ccos:Pan44_05920"/>
<sequence length="762" mass="86505">MEQGVRKTIFSGSSKTVITQSQATLRPSGSRRLWEFRVHSPVRLVLALHNHQPVGNFDGVFEGAYQDSYRPFLDVLADYPELKISLHTSGSLLEWLVDHHPEYIDRLKEFVAREQVEILGGPFYEPILACIPRRDRIGQIRSYSRYLEQLFGQTVRGMWVPERVWEQTFAGDITDAGIEYTLVDDFHFRGAGIPPEKLHGYYFTEDEGRLLKMFPGSETLRYTIPFQDPWRTIDHLRHVGGQTPNAVVVFGDDGEKFGTWPGTKDHVYRDGWLRRFFDVLRENQGWLKTTTLGESVDNVPPLGRVYLPDSSYREMTEWCLPAEGQLVYEGLVHRYEHDEAWPQLKQYVRAGFWRNFLVKYPESNEMYCRMREVSARLESAQMTPAAQQNPALLHLARTELYRAQCNCPYWHGAFGGLYLPHLRNAIYKHLISADTALSQLEGHSGRWASREIADFNLDARQEIKIASDRLAAYIAPARGGHIYELDVRAARVNLAATLNRRPEAYHKKVLAGSNGDTGGAVSIHDLVTFKQPDLDKRLSYDAWPRKTLVDHFLRPGLSLDEFQRSHGEIGDFVVGVYESVVRRNDKRIEVEMTRTGQAGDQRVTVTKTVSLDANAGGQLEIRYDLSDLPPGQPFHFGVELNFAAMAAGADDRYFYDGAGRQIGRLESIHQLESAERIGLVDEWLGLDVSLDLSQFGGIWTFPIQTVSQSEGGFELVHQSCAVVPHWEFVADESGKWSVRIDLSIDTSAAQAKQLAESKPAMV</sequence>
<dbReference type="EC" id="3.2.1.1" evidence="6"/>
<dbReference type="InterPro" id="IPR040042">
    <property type="entry name" value="Branching_enz_MT3115-like"/>
</dbReference>
<dbReference type="InterPro" id="IPR011330">
    <property type="entry name" value="Glyco_hydro/deAcase_b/a-brl"/>
</dbReference>
<dbReference type="PANTHER" id="PTHR41695">
    <property type="entry name" value="1,4-ALPHA-GLUCAN BRANCHING ENZYME RV3031-RELATED"/>
    <property type="match status" value="1"/>
</dbReference>
<dbReference type="InterPro" id="IPR014718">
    <property type="entry name" value="GH-type_carb-bd"/>
</dbReference>
<evidence type="ECO:0000259" key="5">
    <source>
        <dbReference type="Pfam" id="PF09095"/>
    </source>
</evidence>
<dbReference type="CDD" id="cd10793">
    <property type="entry name" value="GH57N_TLGT_like"/>
    <property type="match status" value="1"/>
</dbReference>
<dbReference type="InParanoid" id="A0A517S8X9"/>
<dbReference type="InterPro" id="IPR015179">
    <property type="entry name" value="A-amylase/a-glucTrfase_C"/>
</dbReference>
<dbReference type="InterPro" id="IPR004300">
    <property type="entry name" value="Glyco_hydro_57_N"/>
</dbReference>
<feature type="domain" description="Alpha-amylase/4-alpha-glucanotransferase C-terminal" evidence="5">
    <location>
        <begin position="454"/>
        <end position="740"/>
    </location>
</feature>
<dbReference type="OrthoDB" id="8476at2"/>
<dbReference type="GO" id="GO:0005576">
    <property type="term" value="C:extracellular region"/>
    <property type="evidence" value="ECO:0007669"/>
    <property type="project" value="TreeGrafter"/>
</dbReference>
<reference evidence="6 7" key="1">
    <citation type="submission" date="2019-02" db="EMBL/GenBank/DDBJ databases">
        <title>Deep-cultivation of Planctomycetes and their phenomic and genomic characterization uncovers novel biology.</title>
        <authorList>
            <person name="Wiegand S."/>
            <person name="Jogler M."/>
            <person name="Boedeker C."/>
            <person name="Pinto D."/>
            <person name="Vollmers J."/>
            <person name="Rivas-Marin E."/>
            <person name="Kohn T."/>
            <person name="Peeters S.H."/>
            <person name="Heuer A."/>
            <person name="Rast P."/>
            <person name="Oberbeckmann S."/>
            <person name="Bunk B."/>
            <person name="Jeske O."/>
            <person name="Meyerdierks A."/>
            <person name="Storesund J.E."/>
            <person name="Kallscheuer N."/>
            <person name="Luecker S."/>
            <person name="Lage O.M."/>
            <person name="Pohl T."/>
            <person name="Merkel B.J."/>
            <person name="Hornburger P."/>
            <person name="Mueller R.-W."/>
            <person name="Bruemmer F."/>
            <person name="Labrenz M."/>
            <person name="Spormann A.M."/>
            <person name="Op den Camp H."/>
            <person name="Overmann J."/>
            <person name="Amann R."/>
            <person name="Jetten M.S.M."/>
            <person name="Mascher T."/>
            <person name="Medema M.H."/>
            <person name="Devos D.P."/>
            <person name="Kaster A.-K."/>
            <person name="Ovreas L."/>
            <person name="Rohde M."/>
            <person name="Galperin M.Y."/>
            <person name="Jogler C."/>
        </authorList>
    </citation>
    <scope>NUCLEOTIDE SEQUENCE [LARGE SCALE GENOMIC DNA]</scope>
    <source>
        <strain evidence="6 7">Pan44</strain>
    </source>
</reference>
<feature type="domain" description="Glycoside hydrolase family 57 N-terminal" evidence="3">
    <location>
        <begin position="46"/>
        <end position="308"/>
    </location>
</feature>
<proteinExistence type="inferred from homology"/>
<accession>A0A517S8X9</accession>
<evidence type="ECO:0000256" key="2">
    <source>
        <dbReference type="ARBA" id="ARBA00023277"/>
    </source>
</evidence>
<keyword evidence="6" id="KW-0326">Glycosidase</keyword>
<evidence type="ECO:0000259" key="4">
    <source>
        <dbReference type="Pfam" id="PF09094"/>
    </source>
</evidence>
<organism evidence="6 7">
    <name type="scientific">Caulifigura coniformis</name>
    <dbReference type="NCBI Taxonomy" id="2527983"/>
    <lineage>
        <taxon>Bacteria</taxon>
        <taxon>Pseudomonadati</taxon>
        <taxon>Planctomycetota</taxon>
        <taxon>Planctomycetia</taxon>
        <taxon>Planctomycetales</taxon>
        <taxon>Planctomycetaceae</taxon>
        <taxon>Caulifigura</taxon>
    </lineage>
</organism>
<dbReference type="InterPro" id="IPR028995">
    <property type="entry name" value="Glyco_hydro_57/38_cen_sf"/>
</dbReference>
<evidence type="ECO:0000259" key="3">
    <source>
        <dbReference type="Pfam" id="PF03065"/>
    </source>
</evidence>
<feature type="domain" description="Alpha-amylase/4-alpha-glucanotransferase central" evidence="4">
    <location>
        <begin position="351"/>
        <end position="435"/>
    </location>
</feature>
<dbReference type="GO" id="GO:0030246">
    <property type="term" value="F:carbohydrate binding"/>
    <property type="evidence" value="ECO:0007669"/>
    <property type="project" value="InterPro"/>
</dbReference>
<evidence type="ECO:0000313" key="6">
    <source>
        <dbReference type="EMBL" id="QDT52580.1"/>
    </source>
</evidence>
<dbReference type="AlphaFoldDB" id="A0A517S8X9"/>
<dbReference type="InterPro" id="IPR011013">
    <property type="entry name" value="Gal_mutarotase_sf_dom"/>
</dbReference>
<evidence type="ECO:0000256" key="1">
    <source>
        <dbReference type="ARBA" id="ARBA00006821"/>
    </source>
</evidence>
<dbReference type="InterPro" id="IPR015178">
    <property type="entry name" value="A-amylase/a-glucTrfase_central"/>
</dbReference>
<dbReference type="Gene3D" id="2.70.98.10">
    <property type="match status" value="1"/>
</dbReference>
<dbReference type="Proteomes" id="UP000315700">
    <property type="component" value="Chromosome"/>
</dbReference>
<comment type="similarity">
    <text evidence="1">Belongs to the glycosyl hydrolase 57 family.</text>
</comment>